<proteinExistence type="predicted"/>
<accession>A0A0Q3LDP1</accession>
<gene>
    <name evidence="2" type="ORF">BRADI_1g58845v3</name>
</gene>
<dbReference type="AlphaFoldDB" id="A0A0Q3LDP1"/>
<evidence type="ECO:0000313" key="4">
    <source>
        <dbReference type="Proteomes" id="UP000008810"/>
    </source>
</evidence>
<reference evidence="2" key="2">
    <citation type="submission" date="2017-06" db="EMBL/GenBank/DDBJ databases">
        <title>WGS assembly of Brachypodium distachyon.</title>
        <authorList>
            <consortium name="The International Brachypodium Initiative"/>
            <person name="Lucas S."/>
            <person name="Harmon-Smith M."/>
            <person name="Lail K."/>
            <person name="Tice H."/>
            <person name="Grimwood J."/>
            <person name="Bruce D."/>
            <person name="Barry K."/>
            <person name="Shu S."/>
            <person name="Lindquist E."/>
            <person name="Wang M."/>
            <person name="Pitluck S."/>
            <person name="Vogel J.P."/>
            <person name="Garvin D.F."/>
            <person name="Mockler T.C."/>
            <person name="Schmutz J."/>
            <person name="Rokhsar D."/>
            <person name="Bevan M.W."/>
        </authorList>
    </citation>
    <scope>NUCLEOTIDE SEQUENCE</scope>
    <source>
        <strain evidence="2">Bd21</strain>
    </source>
</reference>
<feature type="region of interest" description="Disordered" evidence="1">
    <location>
        <begin position="221"/>
        <end position="271"/>
    </location>
</feature>
<evidence type="ECO:0008006" key="5">
    <source>
        <dbReference type="Google" id="ProtNLM"/>
    </source>
</evidence>
<evidence type="ECO:0000313" key="2">
    <source>
        <dbReference type="EMBL" id="KQK21113.2"/>
    </source>
</evidence>
<organism evidence="2">
    <name type="scientific">Brachypodium distachyon</name>
    <name type="common">Purple false brome</name>
    <name type="synonym">Trachynia distachya</name>
    <dbReference type="NCBI Taxonomy" id="15368"/>
    <lineage>
        <taxon>Eukaryota</taxon>
        <taxon>Viridiplantae</taxon>
        <taxon>Streptophyta</taxon>
        <taxon>Embryophyta</taxon>
        <taxon>Tracheophyta</taxon>
        <taxon>Spermatophyta</taxon>
        <taxon>Magnoliopsida</taxon>
        <taxon>Liliopsida</taxon>
        <taxon>Poales</taxon>
        <taxon>Poaceae</taxon>
        <taxon>BOP clade</taxon>
        <taxon>Pooideae</taxon>
        <taxon>Stipodae</taxon>
        <taxon>Brachypodieae</taxon>
        <taxon>Brachypodium</taxon>
    </lineage>
</organism>
<evidence type="ECO:0000313" key="3">
    <source>
        <dbReference type="EnsemblPlants" id="KQK21113"/>
    </source>
</evidence>
<dbReference type="EnsemblPlants" id="KQK21113">
    <property type="protein sequence ID" value="KQK21113"/>
    <property type="gene ID" value="BRADI_1g58845v3"/>
</dbReference>
<keyword evidence="4" id="KW-1185">Reference proteome</keyword>
<reference evidence="3" key="3">
    <citation type="submission" date="2018-08" db="UniProtKB">
        <authorList>
            <consortium name="EnsemblPlants"/>
        </authorList>
    </citation>
    <scope>IDENTIFICATION</scope>
    <source>
        <strain evidence="3">cv. Bd21</strain>
    </source>
</reference>
<dbReference type="InParanoid" id="A0A0Q3LDP1"/>
<protein>
    <recommendedName>
        <fullName evidence="5">DUF834 domain-containing protein</fullName>
    </recommendedName>
</protein>
<dbReference type="Proteomes" id="UP000008810">
    <property type="component" value="Chromosome 1"/>
</dbReference>
<dbReference type="Gramene" id="KQK21113">
    <property type="protein sequence ID" value="KQK21113"/>
    <property type="gene ID" value="BRADI_1g58845v3"/>
</dbReference>
<sequence length="271" mass="29178">MMLVIFLSRPERLSTEVTSLHKPVSDEYKQADVALATFVHVVEMTATRNGPPCPWQPWFRGTEHRRRKANQARQGDAALVARHRVPDDELITGLDVHAVGGGAEEDAAVAAVHGHPAAEVRPGRLKGGGREESAASWHVLEKSQDGRRPVELAVAAAEAGVGGDAAPRLADGGGADEVLGLIRREAEEYLLEERARQHRRRRRRYGAAAEARVSGGLGIKGRARERNRVGGRGLSEAAATGRPLRRVRPSTPAAAWFDGGGEGFGRRAQGE</sequence>
<name>A0A0Q3LDP1_BRADI</name>
<dbReference type="EMBL" id="CM000880">
    <property type="protein sequence ID" value="KQK21113.2"/>
    <property type="molecule type" value="Genomic_DNA"/>
</dbReference>
<dbReference type="ExpressionAtlas" id="A0A0Q3LDP1">
    <property type="expression patterns" value="baseline and differential"/>
</dbReference>
<reference evidence="2 3" key="1">
    <citation type="journal article" date="2010" name="Nature">
        <title>Genome sequencing and analysis of the model grass Brachypodium distachyon.</title>
        <authorList>
            <consortium name="International Brachypodium Initiative"/>
        </authorList>
    </citation>
    <scope>NUCLEOTIDE SEQUENCE [LARGE SCALE GENOMIC DNA]</scope>
    <source>
        <strain evidence="2 3">Bd21</strain>
    </source>
</reference>
<evidence type="ECO:0000256" key="1">
    <source>
        <dbReference type="SAM" id="MobiDB-lite"/>
    </source>
</evidence>